<gene>
    <name evidence="1" type="ORF">F6J89_23980</name>
</gene>
<dbReference type="Gene3D" id="3.40.1460.10">
    <property type="entry name" value="Nuclease A inhibitor-like"/>
    <property type="match status" value="1"/>
</dbReference>
<dbReference type="AlphaFoldDB" id="A0A6B3NM05"/>
<organism evidence="1">
    <name type="scientific">Symploca sp. SIO1C4</name>
    <dbReference type="NCBI Taxonomy" id="2607765"/>
    <lineage>
        <taxon>Bacteria</taxon>
        <taxon>Bacillati</taxon>
        <taxon>Cyanobacteriota</taxon>
        <taxon>Cyanophyceae</taxon>
        <taxon>Coleofasciculales</taxon>
        <taxon>Coleofasciculaceae</taxon>
        <taxon>Symploca</taxon>
    </lineage>
</organism>
<accession>A0A6B3NM05</accession>
<comment type="caution">
    <text evidence="1">The sequence shown here is derived from an EMBL/GenBank/DDBJ whole genome shotgun (WGS) entry which is preliminary data.</text>
</comment>
<protein>
    <submittedName>
        <fullName evidence="1">Nuclease</fullName>
    </submittedName>
</protein>
<proteinExistence type="predicted"/>
<evidence type="ECO:0000313" key="1">
    <source>
        <dbReference type="EMBL" id="NER30591.1"/>
    </source>
</evidence>
<dbReference type="InterPro" id="IPR036587">
    <property type="entry name" value="NucleaseA_inhib-like_sf"/>
</dbReference>
<reference evidence="1" key="1">
    <citation type="submission" date="2019-11" db="EMBL/GenBank/DDBJ databases">
        <title>Genomic insights into an expanded diversity of filamentous marine cyanobacteria reveals the extraordinary biosynthetic potential of Moorea and Okeania.</title>
        <authorList>
            <person name="Ferreira Leao T."/>
            <person name="Wang M."/>
            <person name="Moss N."/>
            <person name="Da Silva R."/>
            <person name="Sanders J."/>
            <person name="Nurk S."/>
            <person name="Gurevich A."/>
            <person name="Humphrey G."/>
            <person name="Reher R."/>
            <person name="Zhu Q."/>
            <person name="Belda-Ferre P."/>
            <person name="Glukhov E."/>
            <person name="Rex R."/>
            <person name="Dorrestein P.C."/>
            <person name="Knight R."/>
            <person name="Pevzner P."/>
            <person name="Gerwick W.H."/>
            <person name="Gerwick L."/>
        </authorList>
    </citation>
    <scope>NUCLEOTIDE SEQUENCE</scope>
    <source>
        <strain evidence="1">SIO1C4</strain>
    </source>
</reference>
<name>A0A6B3NM05_9CYAN</name>
<dbReference type="Pfam" id="PF07924">
    <property type="entry name" value="NuiA"/>
    <property type="match status" value="1"/>
</dbReference>
<dbReference type="InterPro" id="IPR012489">
    <property type="entry name" value="NucleaseA_inhib-like"/>
</dbReference>
<dbReference type="SUPFAM" id="SSF82602">
    <property type="entry name" value="Nuclease A inhibitor (NuiA)"/>
    <property type="match status" value="1"/>
</dbReference>
<dbReference type="EMBL" id="JAAHFQ010000594">
    <property type="protein sequence ID" value="NER30591.1"/>
    <property type="molecule type" value="Genomic_DNA"/>
</dbReference>
<sequence length="129" mass="15072">MGEIINQLQQVSEGLLWISESEYPFEVYWWEQNSITPEKLLQLTNHPPDLPVKIIGIDQFFKRVITPTDWHNQKERTTIKRYQTLVDTLKIYLSDIQVYRVGEVEVDIYIVGSTKLGNLVGLYTKSVET</sequence>